<comment type="caution">
    <text evidence="3">The sequence shown here is derived from an EMBL/GenBank/DDBJ whole genome shotgun (WGS) entry which is preliminary data.</text>
</comment>
<name>A0A9P9KA10_FUSSL</name>
<dbReference type="AlphaFoldDB" id="A0A9P9KA10"/>
<dbReference type="OrthoDB" id="4161589at2759"/>
<dbReference type="InterPro" id="IPR046347">
    <property type="entry name" value="bZIP_sf"/>
</dbReference>
<evidence type="ECO:0000313" key="4">
    <source>
        <dbReference type="Proteomes" id="UP000736672"/>
    </source>
</evidence>
<gene>
    <name evidence="3" type="ORF">B0J15DRAFT_400196</name>
</gene>
<dbReference type="Gene3D" id="1.20.5.170">
    <property type="match status" value="1"/>
</dbReference>
<dbReference type="Pfam" id="PF11905">
    <property type="entry name" value="DUF3425"/>
    <property type="match status" value="1"/>
</dbReference>
<accession>A0A9P9KA10</accession>
<evidence type="ECO:0000313" key="3">
    <source>
        <dbReference type="EMBL" id="KAH7249630.1"/>
    </source>
</evidence>
<feature type="compositionally biased region" description="Polar residues" evidence="1">
    <location>
        <begin position="220"/>
        <end position="248"/>
    </location>
</feature>
<dbReference type="GO" id="GO:0003700">
    <property type="term" value="F:DNA-binding transcription factor activity"/>
    <property type="evidence" value="ECO:0007669"/>
    <property type="project" value="InterPro"/>
</dbReference>
<feature type="region of interest" description="Disordered" evidence="1">
    <location>
        <begin position="220"/>
        <end position="284"/>
    </location>
</feature>
<dbReference type="EMBL" id="JAGTJS010000013">
    <property type="protein sequence ID" value="KAH7249630.1"/>
    <property type="molecule type" value="Genomic_DNA"/>
</dbReference>
<protein>
    <recommendedName>
        <fullName evidence="2">BZIP domain-containing protein</fullName>
    </recommendedName>
</protein>
<dbReference type="PANTHER" id="PTHR37012:SF2">
    <property type="entry name" value="BZIP DOMAIN-CONTAINING PROTEIN-RELATED"/>
    <property type="match status" value="1"/>
</dbReference>
<evidence type="ECO:0000256" key="1">
    <source>
        <dbReference type="SAM" id="MobiDB-lite"/>
    </source>
</evidence>
<feature type="compositionally biased region" description="Basic and acidic residues" evidence="1">
    <location>
        <begin position="1"/>
        <end position="18"/>
    </location>
</feature>
<keyword evidence="4" id="KW-1185">Reference proteome</keyword>
<dbReference type="Proteomes" id="UP000736672">
    <property type="component" value="Unassembled WGS sequence"/>
</dbReference>
<feature type="region of interest" description="Disordered" evidence="1">
    <location>
        <begin position="1"/>
        <end position="27"/>
    </location>
</feature>
<dbReference type="SMART" id="SM00338">
    <property type="entry name" value="BRLZ"/>
    <property type="match status" value="1"/>
</dbReference>
<feature type="domain" description="BZIP" evidence="2">
    <location>
        <begin position="3"/>
        <end position="71"/>
    </location>
</feature>
<organism evidence="3 4">
    <name type="scientific">Fusarium solani</name>
    <name type="common">Filamentous fungus</name>
    <dbReference type="NCBI Taxonomy" id="169388"/>
    <lineage>
        <taxon>Eukaryota</taxon>
        <taxon>Fungi</taxon>
        <taxon>Dikarya</taxon>
        <taxon>Ascomycota</taxon>
        <taxon>Pezizomycotina</taxon>
        <taxon>Sordariomycetes</taxon>
        <taxon>Hypocreomycetidae</taxon>
        <taxon>Hypocreales</taxon>
        <taxon>Nectriaceae</taxon>
        <taxon>Fusarium</taxon>
        <taxon>Fusarium solani species complex</taxon>
    </lineage>
</organism>
<dbReference type="InterPro" id="IPR004827">
    <property type="entry name" value="bZIP"/>
</dbReference>
<evidence type="ECO:0000259" key="2">
    <source>
        <dbReference type="SMART" id="SM00338"/>
    </source>
</evidence>
<dbReference type="PANTHER" id="PTHR37012">
    <property type="entry name" value="B-ZIP TRANSCRIPTION FACTOR (EUROFUNG)-RELATED"/>
    <property type="match status" value="1"/>
</dbReference>
<reference evidence="3" key="1">
    <citation type="journal article" date="2021" name="Nat. Commun.">
        <title>Genetic determinants of endophytism in the Arabidopsis root mycobiome.</title>
        <authorList>
            <person name="Mesny F."/>
            <person name="Miyauchi S."/>
            <person name="Thiergart T."/>
            <person name="Pickel B."/>
            <person name="Atanasova L."/>
            <person name="Karlsson M."/>
            <person name="Huettel B."/>
            <person name="Barry K.W."/>
            <person name="Haridas S."/>
            <person name="Chen C."/>
            <person name="Bauer D."/>
            <person name="Andreopoulos W."/>
            <person name="Pangilinan J."/>
            <person name="LaButti K."/>
            <person name="Riley R."/>
            <person name="Lipzen A."/>
            <person name="Clum A."/>
            <person name="Drula E."/>
            <person name="Henrissat B."/>
            <person name="Kohler A."/>
            <person name="Grigoriev I.V."/>
            <person name="Martin F.M."/>
            <person name="Hacquard S."/>
        </authorList>
    </citation>
    <scope>NUCLEOTIDE SEQUENCE</scope>
    <source>
        <strain evidence="3">FSSC 5 MPI-SDFR-AT-0091</strain>
    </source>
</reference>
<sequence>MDTAELRRERKRQTDRMAQRQHRKRQKQYIEELEAQIALLKTPGPSETSQLATQNIRLQDELKQMHSLWDEMESILQRQRELRQRSIISQPPIASQGCASPIDDVNRDNDAGSQAFIADSLHTKNDVSNRLAPHQEPNTTHEASEPIGLSGLEDLMLHESTTASHMPGALSQDADLDLDTNFDMLATHDESISRILNGEGYLFDESHTGKISMTETSRTAQISPGNNRHQPLSAPDQPSTMTAQTNCPRSHAETRALTQSPRRSKRATGFTPCEHDQSAEVSIENEPSWEDYANSRQPDALDGFMELFGAYMEHCIPALGPTIWPIHEAPRTQHLPMFLSPPLPRDRPLHNIIERASKNPAAIGPPTLVDFLFDNPTNTLSVDLKKYLAPVQKVRRTSEFLATYWVLYLFLRWQILRTDEAYQSLPPWFRPTPLQLTVLHPVTADLIAWPEIREGLIHMSLADSEVLQEVSTDVGKYLTVDIPVAEHDLLNDPQQIASQILNLANWKLDTKFFDRYPQWKSIASAG</sequence>
<dbReference type="InterPro" id="IPR021833">
    <property type="entry name" value="DUF3425"/>
</dbReference>
<dbReference type="CDD" id="cd14688">
    <property type="entry name" value="bZIP_YAP"/>
    <property type="match status" value="1"/>
</dbReference>
<proteinExistence type="predicted"/>
<dbReference type="SUPFAM" id="SSF57959">
    <property type="entry name" value="Leucine zipper domain"/>
    <property type="match status" value="1"/>
</dbReference>